<evidence type="ECO:0000256" key="4">
    <source>
        <dbReference type="ARBA" id="ARBA00022837"/>
    </source>
</evidence>
<gene>
    <name evidence="8" type="ORF">SAMN05192582_1001186</name>
</gene>
<feature type="signal peptide" evidence="6">
    <location>
        <begin position="1"/>
        <end position="22"/>
    </location>
</feature>
<feature type="domain" description="Sulfatase N-terminal" evidence="7">
    <location>
        <begin position="31"/>
        <end position="302"/>
    </location>
</feature>
<comment type="similarity">
    <text evidence="1">Belongs to the sulfatase family.</text>
</comment>
<dbReference type="SUPFAM" id="SSF53649">
    <property type="entry name" value="Alkaline phosphatase-like"/>
    <property type="match status" value="1"/>
</dbReference>
<feature type="chain" id="PRO_5010377393" evidence="6">
    <location>
        <begin position="23"/>
        <end position="465"/>
    </location>
</feature>
<dbReference type="InterPro" id="IPR024607">
    <property type="entry name" value="Sulfatase_CS"/>
</dbReference>
<evidence type="ECO:0000313" key="9">
    <source>
        <dbReference type="Proteomes" id="UP000181870"/>
    </source>
</evidence>
<dbReference type="PROSITE" id="PS00523">
    <property type="entry name" value="SULFATASE_1"/>
    <property type="match status" value="1"/>
</dbReference>
<organism evidence="8 9">
    <name type="scientific">Bacteroides ovatus</name>
    <dbReference type="NCBI Taxonomy" id="28116"/>
    <lineage>
        <taxon>Bacteria</taxon>
        <taxon>Pseudomonadati</taxon>
        <taxon>Bacteroidota</taxon>
        <taxon>Bacteroidia</taxon>
        <taxon>Bacteroidales</taxon>
        <taxon>Bacteroidaceae</taxon>
        <taxon>Bacteroides</taxon>
    </lineage>
</organism>
<reference evidence="8 9" key="1">
    <citation type="submission" date="2016-10" db="EMBL/GenBank/DDBJ databases">
        <authorList>
            <person name="de Groot N.N."/>
        </authorList>
    </citation>
    <scope>NUCLEOTIDE SEQUENCE [LARGE SCALE GENOMIC DNA]</scope>
    <source>
        <strain evidence="8 9">NLAE-zl-C57</strain>
    </source>
</reference>
<evidence type="ECO:0000256" key="5">
    <source>
        <dbReference type="PIRSR" id="PIRSR600917-52"/>
    </source>
</evidence>
<accession>A0A1G7ZRL1</accession>
<dbReference type="Proteomes" id="UP000181870">
    <property type="component" value="Unassembled WGS sequence"/>
</dbReference>
<keyword evidence="2" id="KW-0479">Metal-binding</keyword>
<evidence type="ECO:0000259" key="7">
    <source>
        <dbReference type="Pfam" id="PF00884"/>
    </source>
</evidence>
<dbReference type="InterPro" id="IPR050738">
    <property type="entry name" value="Sulfatase"/>
</dbReference>
<evidence type="ECO:0000256" key="1">
    <source>
        <dbReference type="ARBA" id="ARBA00008779"/>
    </source>
</evidence>
<keyword evidence="3" id="KW-0378">Hydrolase</keyword>
<dbReference type="InterPro" id="IPR017850">
    <property type="entry name" value="Alkaline_phosphatase_core_sf"/>
</dbReference>
<feature type="modified residue" description="3-oxoalanine (Ser)" evidence="5">
    <location>
        <position position="79"/>
    </location>
</feature>
<dbReference type="Gene3D" id="3.40.720.10">
    <property type="entry name" value="Alkaline Phosphatase, subunit A"/>
    <property type="match status" value="1"/>
</dbReference>
<evidence type="ECO:0000256" key="6">
    <source>
        <dbReference type="SAM" id="SignalP"/>
    </source>
</evidence>
<name>A0A1G7ZRL1_BACOV</name>
<dbReference type="GO" id="GO:0004065">
    <property type="term" value="F:arylsulfatase activity"/>
    <property type="evidence" value="ECO:0007669"/>
    <property type="project" value="TreeGrafter"/>
</dbReference>
<evidence type="ECO:0000256" key="2">
    <source>
        <dbReference type="ARBA" id="ARBA00022723"/>
    </source>
</evidence>
<dbReference type="PANTHER" id="PTHR42693">
    <property type="entry name" value="ARYLSULFATASE FAMILY MEMBER"/>
    <property type="match status" value="1"/>
</dbReference>
<dbReference type="PANTHER" id="PTHR42693:SF53">
    <property type="entry name" value="ENDO-4-O-SULFATASE"/>
    <property type="match status" value="1"/>
</dbReference>
<dbReference type="AlphaFoldDB" id="A0A1G7ZRL1"/>
<dbReference type="CDD" id="cd16027">
    <property type="entry name" value="SGSH"/>
    <property type="match status" value="1"/>
</dbReference>
<keyword evidence="6" id="KW-0732">Signal</keyword>
<comment type="PTM">
    <text evidence="5">The conversion to 3-oxoalanine (also known as C-formylglycine, FGly), of a serine or cysteine residue in prokaryotes and of a cysteine residue in eukaryotes, is critical for catalytic activity.</text>
</comment>
<evidence type="ECO:0000313" key="8">
    <source>
        <dbReference type="EMBL" id="SDH11166.1"/>
    </source>
</evidence>
<proteinExistence type="inferred from homology"/>
<dbReference type="RefSeq" id="WP_074635460.1">
    <property type="nucleotide sequence ID" value="NZ_FNDO01000001.1"/>
</dbReference>
<sequence length="465" mass="52929">MKGKIYSTVLLLGIVLPDIVQADTLSTTNRPNILIFIADDLGWEEVGAYGHQVVKTPNIDWLAQNGMRFDNFFLTASSSSPSRSSIFTGLYPSSTRAQNLHDKLPPQATLFPDCLQENGYYTMLVGKNHGTNTPEIEKRFNYLKSTGKPWKMGELWVDALRQRPAAKPFFMFAASLDPHRPYKQGEYSAPYQPSEVVVPPYFPDSPEMREDIADYYNEVSRFDKHIGEVLDLLREEKELENTIIIVMTDNGRPFPQCKTRVNVQGVKSPFIVYYPAIVEKGSVTESLASAVDIAPTLLEIGGAKRSPGLQGISLLPILRNPETEVREYAFAEHNWHTFRAYERAVITKDFVYIKNWLPHLSNSSVGDAMRTPAYVQMLDDFKNGRLAEIYQDCFIAPRSEEELYAIKKDIHCLNNIAGKRAMKKELNRFRLVLKVWQESVGDIFPGEHHLKPDADDGRFFRPLDR</sequence>
<keyword evidence="4" id="KW-0106">Calcium</keyword>
<evidence type="ECO:0000256" key="3">
    <source>
        <dbReference type="ARBA" id="ARBA00022801"/>
    </source>
</evidence>
<dbReference type="Pfam" id="PF00884">
    <property type="entry name" value="Sulfatase"/>
    <property type="match status" value="1"/>
</dbReference>
<protein>
    <submittedName>
        <fullName evidence="8">Arylsulfatase A</fullName>
    </submittedName>
</protein>
<dbReference type="EMBL" id="FNDO01000001">
    <property type="protein sequence ID" value="SDH11166.1"/>
    <property type="molecule type" value="Genomic_DNA"/>
</dbReference>
<dbReference type="GO" id="GO:0046872">
    <property type="term" value="F:metal ion binding"/>
    <property type="evidence" value="ECO:0007669"/>
    <property type="project" value="UniProtKB-KW"/>
</dbReference>
<dbReference type="InterPro" id="IPR000917">
    <property type="entry name" value="Sulfatase_N"/>
</dbReference>